<evidence type="ECO:0000313" key="2">
    <source>
        <dbReference type="EMBL" id="MFC5590995.1"/>
    </source>
</evidence>
<dbReference type="NCBIfam" id="NF041002">
    <property type="entry name" value="pilin_ComGF"/>
    <property type="match status" value="1"/>
</dbReference>
<dbReference type="InterPro" id="IPR016977">
    <property type="entry name" value="ComGF"/>
</dbReference>
<keyword evidence="1" id="KW-0812">Transmembrane</keyword>
<evidence type="ECO:0000313" key="3">
    <source>
        <dbReference type="Proteomes" id="UP001596109"/>
    </source>
</evidence>
<organism evidence="2 3">
    <name type="scientific">Sporosarcina soli</name>
    <dbReference type="NCBI Taxonomy" id="334736"/>
    <lineage>
        <taxon>Bacteria</taxon>
        <taxon>Bacillati</taxon>
        <taxon>Bacillota</taxon>
        <taxon>Bacilli</taxon>
        <taxon>Bacillales</taxon>
        <taxon>Caryophanaceae</taxon>
        <taxon>Sporosarcina</taxon>
    </lineage>
</organism>
<gene>
    <name evidence="2" type="primary">comGF</name>
    <name evidence="2" type="ORF">ACFPRA_19125</name>
</gene>
<dbReference type="RefSeq" id="WP_381438227.1">
    <property type="nucleotide sequence ID" value="NZ_JBHSNO010000015.1"/>
</dbReference>
<keyword evidence="1" id="KW-1133">Transmembrane helix</keyword>
<dbReference type="Pfam" id="PF15980">
    <property type="entry name" value="ComGF"/>
    <property type="match status" value="1"/>
</dbReference>
<sequence length="147" mass="17016">MHTMRKLNDRGYTFMESIFQLLVLIVFVHFLLLFFSWKGAIEEQYEDYSTREWELFAAELQQMLAEVSEIRLPLRSSMQFKNERGSITIEQSGAVIRKRVGGEGHVPLLTNVRSVSFTFDGVEMTVAVTFVDHSVKRRGFVVGLYPM</sequence>
<keyword evidence="3" id="KW-1185">Reference proteome</keyword>
<evidence type="ECO:0000256" key="1">
    <source>
        <dbReference type="SAM" id="Phobius"/>
    </source>
</evidence>
<reference evidence="3" key="1">
    <citation type="journal article" date="2019" name="Int. J. Syst. Evol. Microbiol.">
        <title>The Global Catalogue of Microorganisms (GCM) 10K type strain sequencing project: providing services to taxonomists for standard genome sequencing and annotation.</title>
        <authorList>
            <consortium name="The Broad Institute Genomics Platform"/>
            <consortium name="The Broad Institute Genome Sequencing Center for Infectious Disease"/>
            <person name="Wu L."/>
            <person name="Ma J."/>
        </authorList>
    </citation>
    <scope>NUCLEOTIDE SEQUENCE [LARGE SCALE GENOMIC DNA]</scope>
    <source>
        <strain evidence="3">CGMCC 4.1434</strain>
    </source>
</reference>
<keyword evidence="1" id="KW-0472">Membrane</keyword>
<dbReference type="Proteomes" id="UP001596109">
    <property type="component" value="Unassembled WGS sequence"/>
</dbReference>
<proteinExistence type="predicted"/>
<dbReference type="EMBL" id="JBHSNO010000015">
    <property type="protein sequence ID" value="MFC5590995.1"/>
    <property type="molecule type" value="Genomic_DNA"/>
</dbReference>
<name>A0ABW0TNI9_9BACL</name>
<comment type="caution">
    <text evidence="2">The sequence shown here is derived from an EMBL/GenBank/DDBJ whole genome shotgun (WGS) entry which is preliminary data.</text>
</comment>
<accession>A0ABW0TNI9</accession>
<feature type="transmembrane region" description="Helical" evidence="1">
    <location>
        <begin position="12"/>
        <end position="37"/>
    </location>
</feature>
<protein>
    <submittedName>
        <fullName evidence="2">Competence type IV pilus minor pilin ComGF</fullName>
    </submittedName>
</protein>